<evidence type="ECO:0000313" key="1">
    <source>
        <dbReference type="EMBL" id="KWU48309.1"/>
    </source>
</evidence>
<dbReference type="AlphaFoldDB" id="A0A0X7JXZ2"/>
<evidence type="ECO:0000313" key="2">
    <source>
        <dbReference type="Proteomes" id="UP000067111"/>
    </source>
</evidence>
<gene>
    <name evidence="1" type="ORF">AWV77_25515</name>
</gene>
<reference evidence="2" key="1">
    <citation type="submission" date="2016-01" db="EMBL/GenBank/DDBJ databases">
        <authorList>
            <person name="Gamez R.M."/>
            <person name="Rodriguez F."/>
            <person name="Bernal J.F."/>
            <person name="Agarwala R."/>
            <person name="Landsman D."/>
            <person name="Marino-Ramirez L."/>
        </authorList>
    </citation>
    <scope>NUCLEOTIDE SEQUENCE [LARGE SCALE GENOMIC DNA]</scope>
    <source>
        <strain evidence="2">Ps006</strain>
    </source>
</reference>
<dbReference type="Proteomes" id="UP000067111">
    <property type="component" value="Unassembled WGS sequence"/>
</dbReference>
<proteinExistence type="predicted"/>
<dbReference type="OrthoDB" id="9157220at2"/>
<accession>A0A0X7JXZ2</accession>
<comment type="caution">
    <text evidence="1">The sequence shown here is derived from an EMBL/GenBank/DDBJ whole genome shotgun (WGS) entry which is preliminary data.</text>
</comment>
<dbReference type="EMBL" id="LRMR01000037">
    <property type="protein sequence ID" value="KWU48309.1"/>
    <property type="molecule type" value="Genomic_DNA"/>
</dbReference>
<name>A0A0X7JXZ2_9PSED</name>
<protein>
    <submittedName>
        <fullName evidence="1">Uncharacterized protein</fullName>
    </submittedName>
</protein>
<dbReference type="RefSeq" id="WP_060756939.1">
    <property type="nucleotide sequence ID" value="NZ_LRMR01000037.1"/>
</dbReference>
<organism evidence="1 2">
    <name type="scientific">Pseudomonas palleroniana</name>
    <dbReference type="NCBI Taxonomy" id="191390"/>
    <lineage>
        <taxon>Bacteria</taxon>
        <taxon>Pseudomonadati</taxon>
        <taxon>Pseudomonadota</taxon>
        <taxon>Gammaproteobacteria</taxon>
        <taxon>Pseudomonadales</taxon>
        <taxon>Pseudomonadaceae</taxon>
        <taxon>Pseudomonas</taxon>
    </lineage>
</organism>
<sequence>MLTASELMVLAREAPQDLKCWSSFVAQTEFVWQHSALVTDCEGWQAIWFEMEIVNGLALAEWEEEGFPQDWSQRWHEGYEQDARELVPELIALIICPESSE</sequence>